<organism evidence="4 5">
    <name type="scientific">Novosphingobium aquiterrae</name>
    <dbReference type="NCBI Taxonomy" id="624388"/>
    <lineage>
        <taxon>Bacteria</taxon>
        <taxon>Pseudomonadati</taxon>
        <taxon>Pseudomonadota</taxon>
        <taxon>Alphaproteobacteria</taxon>
        <taxon>Sphingomonadales</taxon>
        <taxon>Sphingomonadaceae</taxon>
        <taxon>Novosphingobium</taxon>
    </lineage>
</organism>
<dbReference type="PANTHER" id="PTHR43861">
    <property type="entry name" value="TRANS-ACONITATE 2-METHYLTRANSFERASE-RELATED"/>
    <property type="match status" value="1"/>
</dbReference>
<dbReference type="PANTHER" id="PTHR43861:SF3">
    <property type="entry name" value="PUTATIVE (AFU_ORTHOLOGUE AFUA_2G14390)-RELATED"/>
    <property type="match status" value="1"/>
</dbReference>
<protein>
    <submittedName>
        <fullName evidence="4">Class I SAM-dependent methyltransferase</fullName>
        <ecNumber evidence="4">2.1.1.-</ecNumber>
    </submittedName>
</protein>
<reference evidence="4 5" key="1">
    <citation type="submission" date="2024-09" db="EMBL/GenBank/DDBJ databases">
        <authorList>
            <person name="Sun Q."/>
            <person name="Mori K."/>
        </authorList>
    </citation>
    <scope>NUCLEOTIDE SEQUENCE [LARGE SCALE GENOMIC DNA]</scope>
    <source>
        <strain evidence="4 5">NCAIM B.02537</strain>
    </source>
</reference>
<proteinExistence type="predicted"/>
<evidence type="ECO:0000256" key="1">
    <source>
        <dbReference type="ARBA" id="ARBA00022679"/>
    </source>
</evidence>
<dbReference type="CDD" id="cd02440">
    <property type="entry name" value="AdoMet_MTases"/>
    <property type="match status" value="1"/>
</dbReference>
<name>A0ABV6PHE2_9SPHN</name>
<evidence type="ECO:0000313" key="5">
    <source>
        <dbReference type="Proteomes" id="UP001589943"/>
    </source>
</evidence>
<keyword evidence="4" id="KW-0489">Methyltransferase</keyword>
<feature type="region of interest" description="Disordered" evidence="2">
    <location>
        <begin position="1"/>
        <end position="32"/>
    </location>
</feature>
<evidence type="ECO:0000259" key="3">
    <source>
        <dbReference type="Pfam" id="PF13847"/>
    </source>
</evidence>
<dbReference type="InterPro" id="IPR025714">
    <property type="entry name" value="Methyltranfer_dom"/>
</dbReference>
<comment type="caution">
    <text evidence="4">The sequence shown here is derived from an EMBL/GenBank/DDBJ whole genome shotgun (WGS) entry which is preliminary data.</text>
</comment>
<dbReference type="Proteomes" id="UP001589943">
    <property type="component" value="Unassembled WGS sequence"/>
</dbReference>
<evidence type="ECO:0000313" key="4">
    <source>
        <dbReference type="EMBL" id="MFC0589260.1"/>
    </source>
</evidence>
<gene>
    <name evidence="4" type="ORF">ACFFF7_07530</name>
</gene>
<dbReference type="InterPro" id="IPR029063">
    <property type="entry name" value="SAM-dependent_MTases_sf"/>
</dbReference>
<keyword evidence="1 4" id="KW-0808">Transferase</keyword>
<dbReference type="EC" id="2.1.1.-" evidence="4"/>
<sequence length="234" mass="25671">MLALSACSRADSDAGRAEGAQGFPKPDRPVSSIVSNAFSTEDQRDDLGEAKVVMDLAAIKEGTTVADIGAGEGYYTVRLAERVGTKGRVLAQDIDAAAMQRLGQRVERERIDNVSIKVGAPADPRLPENSFDRIFLVHMYHEVGEPYAFLWHMRPALRDRGQVIVVDADRPADQHGMPPALLFCEFNAVGFRLVEFVRKPELKGYYAQFEAVGPRPERADIKPCTAAKGKTAKQ</sequence>
<accession>A0ABV6PHE2</accession>
<dbReference type="EMBL" id="JBHLTL010000004">
    <property type="protein sequence ID" value="MFC0589260.1"/>
    <property type="molecule type" value="Genomic_DNA"/>
</dbReference>
<feature type="domain" description="Methyltransferase" evidence="3">
    <location>
        <begin position="59"/>
        <end position="169"/>
    </location>
</feature>
<dbReference type="RefSeq" id="WP_379480754.1">
    <property type="nucleotide sequence ID" value="NZ_JBHLTL010000004.1"/>
</dbReference>
<dbReference type="Pfam" id="PF13847">
    <property type="entry name" value="Methyltransf_31"/>
    <property type="match status" value="1"/>
</dbReference>
<dbReference type="SUPFAM" id="SSF53335">
    <property type="entry name" value="S-adenosyl-L-methionine-dependent methyltransferases"/>
    <property type="match status" value="1"/>
</dbReference>
<dbReference type="GO" id="GO:0032259">
    <property type="term" value="P:methylation"/>
    <property type="evidence" value="ECO:0007669"/>
    <property type="project" value="UniProtKB-KW"/>
</dbReference>
<dbReference type="GO" id="GO:0008168">
    <property type="term" value="F:methyltransferase activity"/>
    <property type="evidence" value="ECO:0007669"/>
    <property type="project" value="UniProtKB-KW"/>
</dbReference>
<dbReference type="Gene3D" id="3.40.50.150">
    <property type="entry name" value="Vaccinia Virus protein VP39"/>
    <property type="match status" value="1"/>
</dbReference>
<keyword evidence="5" id="KW-1185">Reference proteome</keyword>
<evidence type="ECO:0000256" key="2">
    <source>
        <dbReference type="SAM" id="MobiDB-lite"/>
    </source>
</evidence>